<evidence type="ECO:0000256" key="10">
    <source>
        <dbReference type="RuleBase" id="RU000488"/>
    </source>
</evidence>
<feature type="repeat" description="Solcar" evidence="9">
    <location>
        <begin position="216"/>
        <end position="305"/>
    </location>
</feature>
<evidence type="ECO:0000256" key="9">
    <source>
        <dbReference type="PROSITE-ProRule" id="PRU00282"/>
    </source>
</evidence>
<accession>A0A1V9ZGG5</accession>
<evidence type="ECO:0000313" key="12">
    <source>
        <dbReference type="EMBL" id="OQR97082.1"/>
    </source>
</evidence>
<dbReference type="GO" id="GO:1902603">
    <property type="term" value="P:carnitine transmembrane transport"/>
    <property type="evidence" value="ECO:0007669"/>
    <property type="project" value="TreeGrafter"/>
</dbReference>
<dbReference type="GO" id="GO:0031966">
    <property type="term" value="C:mitochondrial membrane"/>
    <property type="evidence" value="ECO:0007669"/>
    <property type="project" value="UniProtKB-SubCell"/>
</dbReference>
<dbReference type="Proteomes" id="UP000243579">
    <property type="component" value="Unassembled WGS sequence"/>
</dbReference>
<keyword evidence="13" id="KW-1185">Reference proteome</keyword>
<evidence type="ECO:0000256" key="6">
    <source>
        <dbReference type="ARBA" id="ARBA00022989"/>
    </source>
</evidence>
<feature type="transmembrane region" description="Helical" evidence="11">
    <location>
        <begin position="6"/>
        <end position="27"/>
    </location>
</feature>
<dbReference type="GO" id="GO:0006839">
    <property type="term" value="P:mitochondrial transport"/>
    <property type="evidence" value="ECO:0007669"/>
    <property type="project" value="TreeGrafter"/>
</dbReference>
<organism evidence="12 13">
    <name type="scientific">Achlya hypogyna</name>
    <name type="common">Oomycete</name>
    <name type="synonym">Protoachlya hypogyna</name>
    <dbReference type="NCBI Taxonomy" id="1202772"/>
    <lineage>
        <taxon>Eukaryota</taxon>
        <taxon>Sar</taxon>
        <taxon>Stramenopiles</taxon>
        <taxon>Oomycota</taxon>
        <taxon>Saprolegniomycetes</taxon>
        <taxon>Saprolegniales</taxon>
        <taxon>Achlyaceae</taxon>
        <taxon>Achlya</taxon>
    </lineage>
</organism>
<name>A0A1V9ZGG5_ACHHY</name>
<evidence type="ECO:0000256" key="5">
    <source>
        <dbReference type="ARBA" id="ARBA00022737"/>
    </source>
</evidence>
<comment type="similarity">
    <text evidence="2 10">Belongs to the mitochondrial carrier (TC 2.A.29) family.</text>
</comment>
<sequence length="316" mass="35213">MHLETVITHFFSGTVAGVTGAIVGYPLDTIKSRIQTQKHVPGAGTATPLQCLVHSIRTEGFLSLYRGASSQVARSAIGCSFLFGLMAQFKWLFYTPSAGEGSPEKHPKRVLTAAASCTGLVEAMLYTPFEITMIRMQVGQLRLLCLSVLQTQATSKITTLQQARHIFTSYGLRNGLYRGFIPTCYREMIGNTSYFFTYEKTKDILQSQTLVQRQLSDMEVYGYSGAVAGLMYWCISFPLDTVKSVIQADTLDPTKRAYRGFVDCVAKLYQEDGLRRFFRGLSPCLIRAMPVNAVQFISFEKSVDVLMPLWPVHAET</sequence>
<evidence type="ECO:0000256" key="11">
    <source>
        <dbReference type="SAM" id="Phobius"/>
    </source>
</evidence>
<reference evidence="12 13" key="1">
    <citation type="journal article" date="2014" name="Genome Biol. Evol.">
        <title>The secreted proteins of Achlya hypogyna and Thraustotheca clavata identify the ancestral oomycete secretome and reveal gene acquisitions by horizontal gene transfer.</title>
        <authorList>
            <person name="Misner I."/>
            <person name="Blouin N."/>
            <person name="Leonard G."/>
            <person name="Richards T.A."/>
            <person name="Lane C.E."/>
        </authorList>
    </citation>
    <scope>NUCLEOTIDE SEQUENCE [LARGE SCALE GENOMIC DNA]</scope>
    <source>
        <strain evidence="12 13">ATCC 48635</strain>
    </source>
</reference>
<dbReference type="Gene3D" id="1.50.40.10">
    <property type="entry name" value="Mitochondrial carrier domain"/>
    <property type="match status" value="1"/>
</dbReference>
<keyword evidence="3 10" id="KW-0813">Transport</keyword>
<keyword evidence="6 11" id="KW-1133">Transmembrane helix</keyword>
<keyword evidence="8 9" id="KW-0472">Membrane</keyword>
<evidence type="ECO:0000256" key="8">
    <source>
        <dbReference type="ARBA" id="ARBA00023136"/>
    </source>
</evidence>
<dbReference type="PROSITE" id="PS50920">
    <property type="entry name" value="SOLCAR"/>
    <property type="match status" value="3"/>
</dbReference>
<dbReference type="EMBL" id="JNBR01000123">
    <property type="protein sequence ID" value="OQR97082.1"/>
    <property type="molecule type" value="Genomic_DNA"/>
</dbReference>
<keyword evidence="5" id="KW-0677">Repeat</keyword>
<dbReference type="STRING" id="1202772.A0A1V9ZGG5"/>
<evidence type="ECO:0000256" key="2">
    <source>
        <dbReference type="ARBA" id="ARBA00006375"/>
    </source>
</evidence>
<dbReference type="InterPro" id="IPR018108">
    <property type="entry name" value="MCP_transmembrane"/>
</dbReference>
<dbReference type="Pfam" id="PF00153">
    <property type="entry name" value="Mito_carr"/>
    <property type="match status" value="3"/>
</dbReference>
<dbReference type="PANTHER" id="PTHR45624:SF4">
    <property type="entry name" value="CONGESTED-LIKE TRACHEA PROTEIN-RELATED"/>
    <property type="match status" value="1"/>
</dbReference>
<comment type="caution">
    <text evidence="12">The sequence shown here is derived from an EMBL/GenBank/DDBJ whole genome shotgun (WGS) entry which is preliminary data.</text>
</comment>
<dbReference type="PANTHER" id="PTHR45624">
    <property type="entry name" value="MITOCHONDRIAL BASIC AMINO ACIDS TRANSPORTER-RELATED"/>
    <property type="match status" value="1"/>
</dbReference>
<dbReference type="GO" id="GO:0015227">
    <property type="term" value="F:O-acyl-L-carnitine transmembrane transporter activity"/>
    <property type="evidence" value="ECO:0007669"/>
    <property type="project" value="TreeGrafter"/>
</dbReference>
<comment type="subcellular location">
    <subcellularLocation>
        <location evidence="1">Mitochondrion membrane</location>
        <topology evidence="1">Multi-pass membrane protein</topology>
    </subcellularLocation>
</comment>
<dbReference type="AlphaFoldDB" id="A0A1V9ZGG5"/>
<gene>
    <name evidence="12" type="ORF">ACHHYP_12705</name>
</gene>
<evidence type="ECO:0000313" key="13">
    <source>
        <dbReference type="Proteomes" id="UP000243579"/>
    </source>
</evidence>
<dbReference type="InterPro" id="IPR023395">
    <property type="entry name" value="MCP_dom_sf"/>
</dbReference>
<evidence type="ECO:0000256" key="7">
    <source>
        <dbReference type="ARBA" id="ARBA00023128"/>
    </source>
</evidence>
<proteinExistence type="inferred from homology"/>
<protein>
    <submittedName>
        <fullName evidence="12">Mitochondrial Carrier (MC) Family</fullName>
    </submittedName>
</protein>
<dbReference type="InterPro" id="IPR050567">
    <property type="entry name" value="Mitochondrial_Carrier"/>
</dbReference>
<evidence type="ECO:0000256" key="3">
    <source>
        <dbReference type="ARBA" id="ARBA00022448"/>
    </source>
</evidence>
<keyword evidence="7" id="KW-0496">Mitochondrion</keyword>
<feature type="repeat" description="Solcar" evidence="9">
    <location>
        <begin position="4"/>
        <end position="92"/>
    </location>
</feature>
<dbReference type="OrthoDB" id="409586at2759"/>
<evidence type="ECO:0000256" key="1">
    <source>
        <dbReference type="ARBA" id="ARBA00004225"/>
    </source>
</evidence>
<evidence type="ECO:0000256" key="4">
    <source>
        <dbReference type="ARBA" id="ARBA00022692"/>
    </source>
</evidence>
<dbReference type="SUPFAM" id="SSF103506">
    <property type="entry name" value="Mitochondrial carrier"/>
    <property type="match status" value="1"/>
</dbReference>
<keyword evidence="4 9" id="KW-0812">Transmembrane</keyword>
<feature type="repeat" description="Solcar" evidence="9">
    <location>
        <begin position="107"/>
        <end position="204"/>
    </location>
</feature>